<dbReference type="FunFam" id="3.30.450.70:FF:000004">
    <property type="entry name" value="Trafficking protein particle complex 1"/>
    <property type="match status" value="1"/>
</dbReference>
<sequence length="139" mass="16454">MAVLTFDTKEIDMTIYNIYIFDRNGTCLYYESWNRKKESNMSKEEEFKLMYGMLYSIKSFVARMSPSESKDGFLNYRTSKYKLHFYETPTGLKFILNTDLNAGSIKDIYVEYVVKNPLCQLNEPIQSELFTSKLDSYIR</sequence>
<evidence type="ECO:0000256" key="7">
    <source>
        <dbReference type="RuleBase" id="RU366065"/>
    </source>
</evidence>
<evidence type="ECO:0000256" key="4">
    <source>
        <dbReference type="ARBA" id="ARBA00023034"/>
    </source>
</evidence>
<feature type="non-terminal residue" evidence="8">
    <location>
        <position position="139"/>
    </location>
</feature>
<evidence type="ECO:0000256" key="1">
    <source>
        <dbReference type="ARBA" id="ARBA00022448"/>
    </source>
</evidence>
<dbReference type="InterPro" id="IPR007233">
    <property type="entry name" value="TRAPPC"/>
</dbReference>
<comment type="similarity">
    <text evidence="5">Belongs to the TRAPP small subunits family. BET5 subfamily.</text>
</comment>
<dbReference type="Gene3D" id="3.30.450.70">
    <property type="match status" value="1"/>
</dbReference>
<dbReference type="GO" id="GO:0006888">
    <property type="term" value="P:endoplasmic reticulum to Golgi vesicle-mediated transport"/>
    <property type="evidence" value="ECO:0007669"/>
    <property type="project" value="UniProtKB-UniRule"/>
</dbReference>
<keyword evidence="9" id="KW-1185">Reference proteome</keyword>
<protein>
    <recommendedName>
        <fullName evidence="7">Trafficking protein particle complex subunit</fullName>
    </recommendedName>
</protein>
<evidence type="ECO:0000256" key="6">
    <source>
        <dbReference type="ARBA" id="ARBA00062874"/>
    </source>
</evidence>
<dbReference type="GO" id="GO:0005794">
    <property type="term" value="C:Golgi apparatus"/>
    <property type="evidence" value="ECO:0007669"/>
    <property type="project" value="UniProtKB-SubCell"/>
</dbReference>
<dbReference type="OrthoDB" id="246406at2759"/>
<proteinExistence type="inferred from homology"/>
<dbReference type="InterPro" id="IPR011012">
    <property type="entry name" value="Longin-like_dom_sf"/>
</dbReference>
<evidence type="ECO:0000313" key="9">
    <source>
        <dbReference type="Proteomes" id="UP000275408"/>
    </source>
</evidence>
<dbReference type="SMART" id="SM01399">
    <property type="entry name" value="Sybindin"/>
    <property type="match status" value="1"/>
</dbReference>
<accession>A0A3M6UIZ0</accession>
<gene>
    <name evidence="8" type="ORF">pdam_00022149</name>
</gene>
<dbReference type="Pfam" id="PF04099">
    <property type="entry name" value="Sybindin"/>
    <property type="match status" value="1"/>
</dbReference>
<keyword evidence="3 7" id="KW-0931">ER-Golgi transport</keyword>
<organism evidence="8 9">
    <name type="scientific">Pocillopora damicornis</name>
    <name type="common">Cauliflower coral</name>
    <name type="synonym">Millepora damicornis</name>
    <dbReference type="NCBI Taxonomy" id="46731"/>
    <lineage>
        <taxon>Eukaryota</taxon>
        <taxon>Metazoa</taxon>
        <taxon>Cnidaria</taxon>
        <taxon>Anthozoa</taxon>
        <taxon>Hexacorallia</taxon>
        <taxon>Scleractinia</taxon>
        <taxon>Astrocoeniina</taxon>
        <taxon>Pocilloporidae</taxon>
        <taxon>Pocillopora</taxon>
    </lineage>
</organism>
<comment type="subcellular location">
    <subcellularLocation>
        <location evidence="7">Endoplasmic reticulum</location>
    </subcellularLocation>
    <subcellularLocation>
        <location evidence="7">Golgi apparatus</location>
        <location evidence="7">cis-Golgi network</location>
    </subcellularLocation>
</comment>
<dbReference type="GO" id="GO:0005783">
    <property type="term" value="C:endoplasmic reticulum"/>
    <property type="evidence" value="ECO:0007669"/>
    <property type="project" value="UniProtKB-SubCell"/>
</dbReference>
<evidence type="ECO:0000256" key="5">
    <source>
        <dbReference type="ARBA" id="ARBA00038167"/>
    </source>
</evidence>
<evidence type="ECO:0000256" key="2">
    <source>
        <dbReference type="ARBA" id="ARBA00022824"/>
    </source>
</evidence>
<comment type="subunit">
    <text evidence="6">Part of the multisubunit transport protein particle (TRAPP) complex. The heterodimer TRAPPC6B-TRAPPC3 interacts with TRAPPC1 likely providing a core for TRAPP complex formation.</text>
</comment>
<dbReference type="EMBL" id="RCHS01001475">
    <property type="protein sequence ID" value="RMX53318.1"/>
    <property type="molecule type" value="Genomic_DNA"/>
</dbReference>
<dbReference type="GO" id="GO:0030008">
    <property type="term" value="C:TRAPP complex"/>
    <property type="evidence" value="ECO:0007669"/>
    <property type="project" value="UniProtKB-UniRule"/>
</dbReference>
<name>A0A3M6UIZ0_POCDA</name>
<comment type="caution">
    <text evidence="8">The sequence shown here is derived from an EMBL/GenBank/DDBJ whole genome shotgun (WGS) entry which is preliminary data.</text>
</comment>
<dbReference type="PANTHER" id="PTHR23249:SF16">
    <property type="entry name" value="TRAFFICKING PROTEIN PARTICLE COMPLEX SUBUNIT 1"/>
    <property type="match status" value="1"/>
</dbReference>
<dbReference type="STRING" id="46731.A0A3M6UIZ0"/>
<dbReference type="PANTHER" id="PTHR23249">
    <property type="entry name" value="TRAFFICKING PROTEIN PARTICLE COMPLEX SUBUNIT"/>
    <property type="match status" value="1"/>
</dbReference>
<dbReference type="SUPFAM" id="SSF64356">
    <property type="entry name" value="SNARE-like"/>
    <property type="match status" value="1"/>
</dbReference>
<reference evidence="8 9" key="1">
    <citation type="journal article" date="2018" name="Sci. Rep.">
        <title>Comparative analysis of the Pocillopora damicornis genome highlights role of immune system in coral evolution.</title>
        <authorList>
            <person name="Cunning R."/>
            <person name="Bay R.A."/>
            <person name="Gillette P."/>
            <person name="Baker A.C."/>
            <person name="Traylor-Knowles N."/>
        </authorList>
    </citation>
    <scope>NUCLEOTIDE SEQUENCE [LARGE SCALE GENOMIC DNA]</scope>
    <source>
        <strain evidence="8">RSMAS</strain>
        <tissue evidence="8">Whole animal</tissue>
    </source>
</reference>
<dbReference type="Proteomes" id="UP000275408">
    <property type="component" value="Unassembled WGS sequence"/>
</dbReference>
<keyword evidence="2 7" id="KW-0256">Endoplasmic reticulum</keyword>
<keyword evidence="1 7" id="KW-0813">Transport</keyword>
<dbReference type="CDD" id="cd14855">
    <property type="entry name" value="TRAPPC1_MUM2"/>
    <property type="match status" value="1"/>
</dbReference>
<evidence type="ECO:0000313" key="8">
    <source>
        <dbReference type="EMBL" id="RMX53318.1"/>
    </source>
</evidence>
<dbReference type="AlphaFoldDB" id="A0A3M6UIZ0"/>
<keyword evidence="4 7" id="KW-0333">Golgi apparatus</keyword>
<evidence type="ECO:0000256" key="3">
    <source>
        <dbReference type="ARBA" id="ARBA00022892"/>
    </source>
</evidence>